<evidence type="ECO:0000313" key="1">
    <source>
        <dbReference type="EMBL" id="EGG55755.1"/>
    </source>
</evidence>
<gene>
    <name evidence="1" type="ORF">HMPREF9439_01008</name>
</gene>
<organism evidence="1 2">
    <name type="scientific">Parasutterella excrementihominis YIT 11859</name>
    <dbReference type="NCBI Taxonomy" id="762966"/>
    <lineage>
        <taxon>Bacteria</taxon>
        <taxon>Pseudomonadati</taxon>
        <taxon>Pseudomonadota</taxon>
        <taxon>Betaproteobacteria</taxon>
        <taxon>Burkholderiales</taxon>
        <taxon>Sutterellaceae</taxon>
        <taxon>Parasutterella</taxon>
    </lineage>
</organism>
<reference evidence="1 2" key="1">
    <citation type="submission" date="2011-02" db="EMBL/GenBank/DDBJ databases">
        <authorList>
            <person name="Weinstock G."/>
            <person name="Sodergren E."/>
            <person name="Clifton S."/>
            <person name="Fulton L."/>
            <person name="Fulton B."/>
            <person name="Courtney L."/>
            <person name="Fronick C."/>
            <person name="Harrison M."/>
            <person name="Strong C."/>
            <person name="Farmer C."/>
            <person name="Delahaunty K."/>
            <person name="Markovic C."/>
            <person name="Hall O."/>
            <person name="Minx P."/>
            <person name="Tomlinson C."/>
            <person name="Mitreva M."/>
            <person name="Hou S."/>
            <person name="Chen J."/>
            <person name="Wollam A."/>
            <person name="Pepin K.H."/>
            <person name="Johnson M."/>
            <person name="Bhonagiri V."/>
            <person name="Zhang X."/>
            <person name="Suruliraj S."/>
            <person name="Warren W."/>
            <person name="Chinwalla A."/>
            <person name="Mardis E.R."/>
            <person name="Wilson R.K."/>
        </authorList>
    </citation>
    <scope>NUCLEOTIDE SEQUENCE [LARGE SCALE GENOMIC DNA]</scope>
    <source>
        <strain evidence="1 2">YIT 11859</strain>
    </source>
</reference>
<dbReference type="HOGENOM" id="CLU_2155908_0_0_4"/>
<comment type="caution">
    <text evidence="1">The sequence shown here is derived from an EMBL/GenBank/DDBJ whole genome shotgun (WGS) entry which is preliminary data.</text>
</comment>
<sequence>MRISFYLVPTNGRHSCGGVAECRAFNDSIQTIVVKGHDPLLFDSRDQEDVLVKDIHFPSLEIELRHFNFRRVAARKDEHFFSGDNHGKTEEINEETTARITGAEKSCQGLL</sequence>
<dbReference type="AlphaFoldDB" id="F3QJA7"/>
<protein>
    <submittedName>
        <fullName evidence="1">Conserved domain protein</fullName>
    </submittedName>
</protein>
<proteinExistence type="predicted"/>
<dbReference type="Proteomes" id="UP000005156">
    <property type="component" value="Unassembled WGS sequence"/>
</dbReference>
<dbReference type="EMBL" id="AFBP01000022">
    <property type="protein sequence ID" value="EGG55755.1"/>
    <property type="molecule type" value="Genomic_DNA"/>
</dbReference>
<evidence type="ECO:0000313" key="2">
    <source>
        <dbReference type="Proteomes" id="UP000005156"/>
    </source>
</evidence>
<accession>F3QJA7</accession>
<name>F3QJA7_9BURK</name>
<keyword evidence="2" id="KW-1185">Reference proteome</keyword>